<feature type="compositionally biased region" description="Basic and acidic residues" evidence="1">
    <location>
        <begin position="31"/>
        <end position="53"/>
    </location>
</feature>
<evidence type="ECO:0000256" key="1">
    <source>
        <dbReference type="SAM" id="MobiDB-lite"/>
    </source>
</evidence>
<accession>A0A7S1FBM4</accession>
<feature type="compositionally biased region" description="Basic and acidic residues" evidence="1">
    <location>
        <begin position="80"/>
        <end position="102"/>
    </location>
</feature>
<gene>
    <name evidence="3" type="ORF">NSCI0253_LOCUS29876</name>
</gene>
<feature type="region of interest" description="Disordered" evidence="1">
    <location>
        <begin position="65"/>
        <end position="151"/>
    </location>
</feature>
<feature type="compositionally biased region" description="Basic residues" evidence="1">
    <location>
        <begin position="9"/>
        <end position="18"/>
    </location>
</feature>
<feature type="region of interest" description="Disordered" evidence="1">
    <location>
        <begin position="1"/>
        <end position="53"/>
    </location>
</feature>
<evidence type="ECO:0000313" key="3">
    <source>
        <dbReference type="EMBL" id="CAD8855524.1"/>
    </source>
</evidence>
<dbReference type="Pfam" id="PF10252">
    <property type="entry name" value="PP28"/>
    <property type="match status" value="1"/>
</dbReference>
<sequence>MTKGDGKGRKPKTSHRTGPRGGDEEGWDVPQQRETEEMDSGEHEGVEKKVAKAAVKLDRDEELEKELAAQFGQDGGLTRRQREELERQEREREEEKAAKSGESEQAQADMERLAEARRRREEAAKKKEDDAIKSAKAVEEEAAKKASEGDMNDRQKGVALAIAKLATAAGGSISLNKLNQDVGCKKVLKPLVKKENIKALNKAWLEKFPDVLSVMEEAKDIIIRPV</sequence>
<proteinExistence type="predicted"/>
<dbReference type="AlphaFoldDB" id="A0A7S1FBM4"/>
<evidence type="ECO:0000259" key="2">
    <source>
        <dbReference type="Pfam" id="PF10252"/>
    </source>
</evidence>
<feature type="compositionally biased region" description="Basic and acidic residues" evidence="1">
    <location>
        <begin position="109"/>
        <end position="151"/>
    </location>
</feature>
<dbReference type="InterPro" id="IPR019380">
    <property type="entry name" value="Casein_kinase_sb_PP28"/>
</dbReference>
<reference evidence="3" key="1">
    <citation type="submission" date="2021-01" db="EMBL/GenBank/DDBJ databases">
        <authorList>
            <person name="Corre E."/>
            <person name="Pelletier E."/>
            <person name="Niang G."/>
            <person name="Scheremetjew M."/>
            <person name="Finn R."/>
            <person name="Kale V."/>
            <person name="Holt S."/>
            <person name="Cochrane G."/>
            <person name="Meng A."/>
            <person name="Brown T."/>
            <person name="Cohen L."/>
        </authorList>
    </citation>
    <scope>NUCLEOTIDE SEQUENCE</scope>
</reference>
<name>A0A7S1FBM4_NOCSC</name>
<feature type="domain" description="Casein kinase substrate phosphoprotein PP28" evidence="2">
    <location>
        <begin position="65"/>
        <end position="130"/>
    </location>
</feature>
<organism evidence="3">
    <name type="scientific">Noctiluca scintillans</name>
    <name type="common">Sea sparkle</name>
    <name type="synonym">Red tide dinoflagellate</name>
    <dbReference type="NCBI Taxonomy" id="2966"/>
    <lineage>
        <taxon>Eukaryota</taxon>
        <taxon>Sar</taxon>
        <taxon>Alveolata</taxon>
        <taxon>Dinophyceae</taxon>
        <taxon>Noctilucales</taxon>
        <taxon>Noctilucaceae</taxon>
        <taxon>Noctiluca</taxon>
    </lineage>
</organism>
<dbReference type="EMBL" id="HBFQ01042238">
    <property type="protein sequence ID" value="CAD8855524.1"/>
    <property type="molecule type" value="Transcribed_RNA"/>
</dbReference>
<protein>
    <recommendedName>
        <fullName evidence="2">Casein kinase substrate phosphoprotein PP28 domain-containing protein</fullName>
    </recommendedName>
</protein>